<protein>
    <submittedName>
        <fullName evidence="21">FBN3 protein</fullName>
    </submittedName>
</protein>
<dbReference type="InterPro" id="IPR009030">
    <property type="entry name" value="Growth_fac_rcpt_cys_sf"/>
</dbReference>
<dbReference type="EMBL" id="OV696693">
    <property type="protein sequence ID" value="CAH1271561.1"/>
    <property type="molecule type" value="Genomic_DNA"/>
</dbReference>
<evidence type="ECO:0000256" key="7">
    <source>
        <dbReference type="ARBA" id="ARBA00022729"/>
    </source>
</evidence>
<feature type="domain" description="Sushi" evidence="20">
    <location>
        <begin position="2268"/>
        <end position="2327"/>
    </location>
</feature>
<keyword evidence="5" id="KW-0254">Endocytosis</keyword>
<dbReference type="PROSITE" id="PS01187">
    <property type="entry name" value="EGF_CA"/>
    <property type="match status" value="6"/>
</dbReference>
<feature type="domain" description="Sushi" evidence="20">
    <location>
        <begin position="672"/>
        <end position="728"/>
    </location>
</feature>
<evidence type="ECO:0000259" key="18">
    <source>
        <dbReference type="PROSITE" id="PS50026"/>
    </source>
</evidence>
<feature type="domain" description="EGF-like" evidence="18">
    <location>
        <begin position="1026"/>
        <end position="1065"/>
    </location>
</feature>
<evidence type="ECO:0000256" key="15">
    <source>
        <dbReference type="PROSITE-ProRule" id="PRU00302"/>
    </source>
</evidence>
<feature type="domain" description="EGF-like" evidence="18">
    <location>
        <begin position="2680"/>
        <end position="2719"/>
    </location>
</feature>
<dbReference type="InterPro" id="IPR049883">
    <property type="entry name" value="NOTCH1_EGF-like"/>
</dbReference>
<dbReference type="InterPro" id="IPR018097">
    <property type="entry name" value="EGF_Ca-bd_CS"/>
</dbReference>
<evidence type="ECO:0000259" key="19">
    <source>
        <dbReference type="PROSITE" id="PS50234"/>
    </source>
</evidence>
<feature type="region of interest" description="Disordered" evidence="16">
    <location>
        <begin position="1712"/>
        <end position="1784"/>
    </location>
</feature>
<dbReference type="InterPro" id="IPR001881">
    <property type="entry name" value="EGF-like_Ca-bd_dom"/>
</dbReference>
<dbReference type="InterPro" id="IPR000152">
    <property type="entry name" value="EGF-type_Asp/Asn_hydroxyl_site"/>
</dbReference>
<feature type="domain" description="EGF-like" evidence="18">
    <location>
        <begin position="986"/>
        <end position="1022"/>
    </location>
</feature>
<feature type="disulfide bond" evidence="15">
    <location>
        <begin position="534"/>
        <end position="577"/>
    </location>
</feature>
<feature type="domain" description="EGF-like" evidence="18">
    <location>
        <begin position="1226"/>
        <end position="1264"/>
    </location>
</feature>
<evidence type="ECO:0000256" key="4">
    <source>
        <dbReference type="ARBA" id="ARBA00022536"/>
    </source>
</evidence>
<dbReference type="CDD" id="cd00033">
    <property type="entry name" value="CCP"/>
    <property type="match status" value="9"/>
</dbReference>
<feature type="domain" description="EGF-like" evidence="18">
    <location>
        <begin position="868"/>
        <end position="910"/>
    </location>
</feature>
<dbReference type="CDD" id="cd00054">
    <property type="entry name" value="EGF_CA"/>
    <property type="match status" value="12"/>
</dbReference>
<dbReference type="FunFam" id="2.10.25.10:FF:000038">
    <property type="entry name" value="Fibrillin 2"/>
    <property type="match status" value="2"/>
</dbReference>
<reference evidence="21" key="1">
    <citation type="submission" date="2022-01" db="EMBL/GenBank/DDBJ databases">
        <authorList>
            <person name="Braso-Vives M."/>
        </authorList>
    </citation>
    <scope>NUCLEOTIDE SEQUENCE</scope>
</reference>
<feature type="domain" description="EGF-like" evidence="18">
    <location>
        <begin position="1504"/>
        <end position="1540"/>
    </location>
</feature>
<accession>A0A8K0AA76</accession>
<dbReference type="PROSITE" id="PS01186">
    <property type="entry name" value="EGF_2"/>
    <property type="match status" value="14"/>
</dbReference>
<feature type="domain" description="EGF-like" evidence="18">
    <location>
        <begin position="1066"/>
        <end position="1105"/>
    </location>
</feature>
<dbReference type="InterPro" id="IPR026823">
    <property type="entry name" value="cEGF"/>
</dbReference>
<feature type="domain" description="EGF-like" evidence="18">
    <location>
        <begin position="1384"/>
        <end position="1423"/>
    </location>
</feature>
<feature type="disulfide bond" evidence="15">
    <location>
        <begin position="2270"/>
        <end position="2313"/>
    </location>
</feature>
<dbReference type="Proteomes" id="UP000838412">
    <property type="component" value="Chromosome 8"/>
</dbReference>
<dbReference type="Pfam" id="PF14670">
    <property type="entry name" value="FXa_inhibition"/>
    <property type="match status" value="2"/>
</dbReference>
<dbReference type="GO" id="GO:0006897">
    <property type="term" value="P:endocytosis"/>
    <property type="evidence" value="ECO:0007669"/>
    <property type="project" value="UniProtKB-KW"/>
</dbReference>
<dbReference type="OrthoDB" id="10045365at2759"/>
<dbReference type="Gene3D" id="3.40.50.410">
    <property type="entry name" value="von Willebrand factor, type A domain"/>
    <property type="match status" value="1"/>
</dbReference>
<evidence type="ECO:0000256" key="6">
    <source>
        <dbReference type="ARBA" id="ARBA00022692"/>
    </source>
</evidence>
<dbReference type="Pfam" id="PF12662">
    <property type="entry name" value="cEGF"/>
    <property type="match status" value="1"/>
</dbReference>
<dbReference type="PANTHER" id="PTHR46748:SF1">
    <property type="entry name" value="IGGFC-BINDING PROTEIN N-TERMINAL DOMAIN-CONTAINING PROTEIN"/>
    <property type="match status" value="1"/>
</dbReference>
<dbReference type="SMART" id="SM00032">
    <property type="entry name" value="CCP"/>
    <property type="match status" value="11"/>
</dbReference>
<dbReference type="PROSITE" id="PS50026">
    <property type="entry name" value="EGF_3"/>
    <property type="match status" value="16"/>
</dbReference>
<feature type="domain" description="EGF-like" evidence="18">
    <location>
        <begin position="1146"/>
        <end position="1185"/>
    </location>
</feature>
<evidence type="ECO:0000256" key="11">
    <source>
        <dbReference type="ARBA" id="ARBA00023157"/>
    </source>
</evidence>
<keyword evidence="9 17" id="KW-1133">Transmembrane helix</keyword>
<dbReference type="GO" id="GO:0005509">
    <property type="term" value="F:calcium ion binding"/>
    <property type="evidence" value="ECO:0007669"/>
    <property type="project" value="InterPro"/>
</dbReference>
<evidence type="ECO:0000256" key="13">
    <source>
        <dbReference type="ARBA" id="ARBA00023180"/>
    </source>
</evidence>
<gene>
    <name evidence="21" type="primary">FBN3</name>
    <name evidence="21" type="ORF">BLAG_LOCUS23548</name>
</gene>
<keyword evidence="10 17" id="KW-0472">Membrane</keyword>
<feature type="domain" description="EGF-like" evidence="18">
    <location>
        <begin position="1265"/>
        <end position="1304"/>
    </location>
</feature>
<feature type="domain" description="Sushi" evidence="20">
    <location>
        <begin position="804"/>
        <end position="868"/>
    </location>
</feature>
<dbReference type="SMART" id="SM00179">
    <property type="entry name" value="EGF_CA"/>
    <property type="match status" value="17"/>
</dbReference>
<comment type="subcellular location">
    <subcellularLocation>
        <location evidence="1">Membrane</location>
        <topology evidence="1">Single-pass type I membrane protein</topology>
    </subcellularLocation>
    <subcellularLocation>
        <location evidence="2">Secreted</location>
    </subcellularLocation>
</comment>
<keyword evidence="13" id="KW-0325">Glycoprotein</keyword>
<feature type="domain" description="EGF-like" evidence="18">
    <location>
        <begin position="1186"/>
        <end position="1225"/>
    </location>
</feature>
<dbReference type="FunFam" id="2.10.25.10:FF:000240">
    <property type="entry name" value="Vitamin K-dependent protein S"/>
    <property type="match status" value="6"/>
</dbReference>
<dbReference type="SUPFAM" id="SSF57535">
    <property type="entry name" value="Complement control module/SCR domain"/>
    <property type="match status" value="11"/>
</dbReference>
<dbReference type="InterPro" id="IPR035976">
    <property type="entry name" value="Sushi/SCR/CCP_sf"/>
</dbReference>
<feature type="domain" description="EGF-like" evidence="18">
    <location>
        <begin position="1464"/>
        <end position="1503"/>
    </location>
</feature>
<dbReference type="SUPFAM" id="SSF53300">
    <property type="entry name" value="vWA-like"/>
    <property type="match status" value="1"/>
</dbReference>
<feature type="domain" description="EGF-like" evidence="18">
    <location>
        <begin position="2544"/>
        <end position="2586"/>
    </location>
</feature>
<keyword evidence="4 14" id="KW-0245">EGF-like domain</keyword>
<feature type="domain" description="Sushi" evidence="20">
    <location>
        <begin position="1585"/>
        <end position="1642"/>
    </location>
</feature>
<evidence type="ECO:0000256" key="9">
    <source>
        <dbReference type="ARBA" id="ARBA00022989"/>
    </source>
</evidence>
<evidence type="ECO:0000256" key="16">
    <source>
        <dbReference type="SAM" id="MobiDB-lite"/>
    </source>
</evidence>
<keyword evidence="3" id="KW-0964">Secreted</keyword>
<evidence type="ECO:0000256" key="8">
    <source>
        <dbReference type="ARBA" id="ARBA00022737"/>
    </source>
</evidence>
<feature type="domain" description="EGF-like" evidence="18">
    <location>
        <begin position="2720"/>
        <end position="2759"/>
    </location>
</feature>
<dbReference type="GO" id="GO:0016020">
    <property type="term" value="C:membrane"/>
    <property type="evidence" value="ECO:0007669"/>
    <property type="project" value="UniProtKB-SubCell"/>
</dbReference>
<comment type="caution">
    <text evidence="14">Lacks conserved residue(s) required for the propagation of feature annotation.</text>
</comment>
<keyword evidence="15" id="KW-0768">Sushi</keyword>
<feature type="transmembrane region" description="Helical" evidence="17">
    <location>
        <begin position="278"/>
        <end position="303"/>
    </location>
</feature>
<keyword evidence="8" id="KW-0677">Repeat</keyword>
<feature type="region of interest" description="Disordered" evidence="16">
    <location>
        <begin position="177"/>
        <end position="245"/>
    </location>
</feature>
<feature type="domain" description="Sushi" evidence="20">
    <location>
        <begin position="2480"/>
        <end position="2544"/>
    </location>
</feature>
<organism evidence="21 22">
    <name type="scientific">Branchiostoma lanceolatum</name>
    <name type="common">Common lancelet</name>
    <name type="synonym">Amphioxus lanceolatum</name>
    <dbReference type="NCBI Taxonomy" id="7740"/>
    <lineage>
        <taxon>Eukaryota</taxon>
        <taxon>Metazoa</taxon>
        <taxon>Chordata</taxon>
        <taxon>Cephalochordata</taxon>
        <taxon>Leptocardii</taxon>
        <taxon>Amphioxiformes</taxon>
        <taxon>Branchiostomatidae</taxon>
        <taxon>Branchiostoma</taxon>
    </lineage>
</organism>
<evidence type="ECO:0000256" key="5">
    <source>
        <dbReference type="ARBA" id="ARBA00022583"/>
    </source>
</evidence>
<feature type="domain" description="Sushi" evidence="20">
    <location>
        <begin position="2761"/>
        <end position="2819"/>
    </location>
</feature>
<dbReference type="InterPro" id="IPR000742">
    <property type="entry name" value="EGF"/>
</dbReference>
<keyword evidence="22" id="KW-1185">Reference proteome</keyword>
<evidence type="ECO:0000313" key="22">
    <source>
        <dbReference type="Proteomes" id="UP000838412"/>
    </source>
</evidence>
<feature type="compositionally biased region" description="Basic and acidic residues" evidence="16">
    <location>
        <begin position="1712"/>
        <end position="1734"/>
    </location>
</feature>
<evidence type="ECO:0000256" key="12">
    <source>
        <dbReference type="ARBA" id="ARBA00023170"/>
    </source>
</evidence>
<dbReference type="SMART" id="SM00181">
    <property type="entry name" value="EGF"/>
    <property type="match status" value="20"/>
</dbReference>
<dbReference type="PANTHER" id="PTHR46748">
    <property type="entry name" value="LRRNT DOMAIN-CONTAINING PROTEIN"/>
    <property type="match status" value="1"/>
</dbReference>
<dbReference type="Gene3D" id="2.10.25.10">
    <property type="entry name" value="Laminin"/>
    <property type="match status" value="17"/>
</dbReference>
<dbReference type="Pfam" id="PF07645">
    <property type="entry name" value="EGF_CA"/>
    <property type="match status" value="14"/>
</dbReference>
<proteinExistence type="predicted"/>
<feature type="domain" description="Sushi" evidence="20">
    <location>
        <begin position="2328"/>
        <end position="2384"/>
    </location>
</feature>
<feature type="disulfide bond" evidence="15">
    <location>
        <begin position="2790"/>
        <end position="2817"/>
    </location>
</feature>
<dbReference type="InterPro" id="IPR002035">
    <property type="entry name" value="VWF_A"/>
</dbReference>
<evidence type="ECO:0000256" key="14">
    <source>
        <dbReference type="PROSITE-ProRule" id="PRU00076"/>
    </source>
</evidence>
<feature type="domain" description="EGF-like" evidence="18">
    <location>
        <begin position="1106"/>
        <end position="1145"/>
    </location>
</feature>
<keyword evidence="12" id="KW-0675">Receptor</keyword>
<evidence type="ECO:0000256" key="17">
    <source>
        <dbReference type="SAM" id="Phobius"/>
    </source>
</evidence>
<keyword evidence="7" id="KW-0732">Signal</keyword>
<dbReference type="Pfam" id="PF00084">
    <property type="entry name" value="Sushi"/>
    <property type="match status" value="11"/>
</dbReference>
<feature type="domain" description="Sushi" evidence="20">
    <location>
        <begin position="532"/>
        <end position="591"/>
    </location>
</feature>
<feature type="disulfide bond" evidence="15">
    <location>
        <begin position="1613"/>
        <end position="1640"/>
    </location>
</feature>
<feature type="domain" description="Sushi" evidence="20">
    <location>
        <begin position="2408"/>
        <end position="2464"/>
    </location>
</feature>
<dbReference type="PROSITE" id="PS50923">
    <property type="entry name" value="SUSHI"/>
    <property type="match status" value="9"/>
</dbReference>
<evidence type="ECO:0000256" key="2">
    <source>
        <dbReference type="ARBA" id="ARBA00004613"/>
    </source>
</evidence>
<evidence type="ECO:0000313" key="21">
    <source>
        <dbReference type="EMBL" id="CAH1271561.1"/>
    </source>
</evidence>
<feature type="region of interest" description="Disordered" evidence="16">
    <location>
        <begin position="111"/>
        <end position="130"/>
    </location>
</feature>
<feature type="transmembrane region" description="Helical" evidence="17">
    <location>
        <begin position="56"/>
        <end position="78"/>
    </location>
</feature>
<dbReference type="SUPFAM" id="SSF57196">
    <property type="entry name" value="EGF/Laminin"/>
    <property type="match status" value="6"/>
</dbReference>
<dbReference type="FunFam" id="2.10.25.10:FF:000005">
    <property type="entry name" value="Fibrillin 2"/>
    <property type="match status" value="1"/>
</dbReference>
<evidence type="ECO:0000256" key="1">
    <source>
        <dbReference type="ARBA" id="ARBA00004479"/>
    </source>
</evidence>
<dbReference type="Gene3D" id="2.10.70.10">
    <property type="entry name" value="Complement Module, domain 1"/>
    <property type="match status" value="11"/>
</dbReference>
<dbReference type="GO" id="GO:0005576">
    <property type="term" value="C:extracellular region"/>
    <property type="evidence" value="ECO:0007669"/>
    <property type="project" value="UniProtKB-SubCell"/>
</dbReference>
<dbReference type="FunFam" id="2.10.25.10:FF:000014">
    <property type="entry name" value="Latent-transforming growth factor beta-binding protein 3"/>
    <property type="match status" value="2"/>
</dbReference>
<keyword evidence="11 14" id="KW-1015">Disulfide bond</keyword>
<feature type="disulfide bond" evidence="14">
    <location>
        <begin position="2555"/>
        <end position="2572"/>
    </location>
</feature>
<sequence>MPAVLCPGGQVPDGLPGSLNCVDCSTCIVYPESPWCPRCLLGTESPATLVEADLSWLWAIAVIIVAVLLISGITFYCWRRIGQKHGYLLIVLMIQKLNILLLRGGTVRGSPDSTTWPDGGQLDKTRTMAPPEGTWKIKTTITRSREELKETTKKAWGTRCSHLLPRATVRTTTVHYRNKTAPAKVKATEANGDEQERQTNEPVVADYDDEDSDERTTSSECNFEEKPPENQATLERCPSSDSLFTKGPSLDNRPWSVYGPATYGYVPYKQDNKKRWDALTILLAVFSTLAFVTLCITLALLWIKVLPGLDRGPVPDWLRQRYSFPELENWWRLGLLDHIQPPTATPTPTPTPEPVITEYCGNAALNALNHGEYSCTHLEYYRISVRLCIANCEVGYKTDDPGLLFCDRGRWAPIVPEVVSTLIGIGRAIDAMPRDDARVFEELGIADDIYVDVIANVLTKLDVAGTLSPATIRWYLQPFSSGNIIGDPYIVRQGLNLIGLYTIQRISNLFFLEVLSELETNGASRRPACRLVDCAKESGLPEVESNGHIDYTVTTYQAKVAVVCDRGFVPRSPTLECLADGSWDQIAACEAVWCDEPKTVPNGWCTCTGYNFPDKCDINCELGFHPTGNDALGCGWTGNWTAVRRSDASTTDVDNALIADHITPGDLSCAIADCGSIPVPANGRLNCSGTTYGEQCDLTCDEGYEAPYWADFHCTADETWSAVPTCRPVNCGQPPWFSHTSMHCEEGFHYPTTCNVTCDVGYQRTTAENPVCGKDAMWRFITEGNMSEDLNNNRGQADLFCEKKDCGPLQNPQNGSINCTGTRYQDYCLLDCDPGYKNADDNSAILHSLHKYTCMADSNWSEQPRCTPSNFCLLGRHNCHAEHGICDVTGHQMYSCRCRGGTFGDGINCERLMCPPLPVATPPNGFFTCARQNTTITADVVTQTSLSFCSTANETSVEDEQEYEVSCVLHCSHGFRQNLFVEYWCNVDECSNNNGGCAHNCVNTAGSYHCTCRTGYQLSGAHDCIDIDECASLNGGCDHGCVNTEGSFYCTCRSGYQLSGKTSCNDINECDSDNGGCDHNCTNTAGGYHCTCRDGYQLSGSHNCTDIDECAMGYDGCDHNCVNTVGSYYCTCSPGYELDGTTSCIDVDECAMANGGCGHDCVNTEGSYHCTCRTGYQLSGTKNCIDVDECSNNNGGCEHDCRNTIGSYFCSCRGGYQLSGIHDCIDVDECAILNGGCDHDCANTEGSYHCSCRTGYLLSGTSCSDINECNSNNGGCNHNCMNTVGSYHCTCRGGYHLSGTHNCIDTNECSSHNGGCDHDCTNTAGDYYCTCRTGFQLSGTHDCIDVDECATLNGGCAIYCTNTVGSFNCFCGAGYQISGTSCNDINECNSNNGGCDHTCVNTVGSYQCTCRTGYQLSGTHDCIDTNECSSHNGGCDHDCTNTAGDYYCTCRTGFQLSGSHDCIDIDECASLNVGCDHNCVNTEGSYHCTCRTGYQVSGTTSCNDINECNSNNGGCNHNCINTVGSYQCTCSSGYQLSGSHSCIDIDECGSNTDGCDHNCVNTAGSYHCTCRPGYQLSGTTRCIGVGCAPLSLSHGAVSCSNQALYGSQCRVSCDTGYYLTAPTTLICQNTGTWSGSTPRCYECNSEVDIIMAVDITGSVAPDMDQVRQLLRNLVNRLPIGSGTNQARVGLIRFLGGDHCGIVPDRTDGVTRAHLENQENNHERKTERNRQKGLEYKVLPSPSSSNSADHCCSFSEQDCVRGSQGKPGTERNSCPADGKSSRCPDPELSVLVKGLNFAATDRHTPVVNIITQTELACRKIPEREANILRSKVTNILSKPKKPQSNLSKQEQEALKSLKQDKDIVILPADKGRLTVVLNKEDYKQKCLDLLSDSNTYLRLGKRDPTSGYKKELVAVLQDIEKEETAGATDFPILTIHYSRSHVCYLHNVTSPQRWMDHSLTKTDVVRSKIWATLKRCPSSDSLFNKGPSLVNRPWNVYGPATYGYAPYKQDNKKRWDALTILLAVFSTLAFVTLCITIALFCTKVLPALDRVPVPEWLRQRYSFPELENWWRLGLLDHIQPPTATPTPTPEPTVTEHCGNASLNALNHGEYKCTDLEYYRISVRLCIANCEVGYKTDDPGLIFCDRGRWAPIAPEVVSTLIGIGRAIDAMPSDDARVFEELGIADDIYVDVIANVLTKLDVAGTLSPATIRWYLQPFSSGNVIGDPYIVRQGLNLIGRDTIQRISTLYFLEVLSELETNGASRRPSCKTVDCSKESGIPELGGNGHIDYTVTTYQAEVAVVCDRGFVPRSPSLECLADGSWDQIAACDPVWCDEPETVPNGWYTCAGYNFPDKCDINCELGFHPTGEDALGCGWTGNWTVVPRFDASTTDVENALIADHITPGGLSCAIADCGDISVPTDGQLNCSGTTYQEQCHLTCDEGYEAPYLVDFHCTADGTWDGVPMCRPDLKNNTDQPDLFCERKDCGLPQNPQNGSINCTGTKYQDYCLLACDPGYKNADKNSAILHSLHMYTCMANSNWSEQPRCTPSNYCRLGRHNCHAEHGICDVTGHQMYSCRCRAGTFGDGINCERLICPPLPVATPPNGFFTCARHETTVVDAVMQPNFCSTTNETSVEDEQEYEVSCVLHCSRGFRQNLFVEYWCSSDGNWTIPHDLNNIEDDVCEDIDECNYNNGGCAHNCVNSIGSYHCTCRAGYQLSGTHDCNDVNECARQNGDCDHYCVNTEGSYHCTCQLGYQLSGTTRCDRVRCATLSLPNGRVLSCTDHSFYGSQCTFRCNTGYYMAEPTTPQCRLDSTWSASVPRCVEY</sequence>
<feature type="domain" description="EGF-like" evidence="18">
    <location>
        <begin position="1544"/>
        <end position="1583"/>
    </location>
</feature>
<dbReference type="PROSITE" id="PS00010">
    <property type="entry name" value="ASX_HYDROXYL"/>
    <property type="match status" value="14"/>
</dbReference>
<dbReference type="InterPro" id="IPR000436">
    <property type="entry name" value="Sushi_SCR_CCP_dom"/>
</dbReference>
<feature type="domain" description="VWFA" evidence="19">
    <location>
        <begin position="1648"/>
        <end position="1693"/>
    </location>
</feature>
<evidence type="ECO:0000256" key="3">
    <source>
        <dbReference type="ARBA" id="ARBA00022525"/>
    </source>
</evidence>
<dbReference type="FunFam" id="2.10.25.10:FF:000009">
    <property type="entry name" value="Low-density lipoprotein receptor isoform 1"/>
    <property type="match status" value="1"/>
</dbReference>
<feature type="disulfide bond" evidence="14">
    <location>
        <begin position="879"/>
        <end position="896"/>
    </location>
</feature>
<dbReference type="SUPFAM" id="SSF57184">
    <property type="entry name" value="Growth factor receptor domain"/>
    <property type="match status" value="4"/>
</dbReference>
<name>A0A8K0AA76_BRALA</name>
<evidence type="ECO:0000256" key="10">
    <source>
        <dbReference type="ARBA" id="ARBA00023136"/>
    </source>
</evidence>
<keyword evidence="6 17" id="KW-0812">Transmembrane</keyword>
<dbReference type="PROSITE" id="PS50234">
    <property type="entry name" value="VWFA"/>
    <property type="match status" value="1"/>
</dbReference>
<dbReference type="InterPro" id="IPR036465">
    <property type="entry name" value="vWFA_dom_sf"/>
</dbReference>
<evidence type="ECO:0000259" key="20">
    <source>
        <dbReference type="PROSITE" id="PS50923"/>
    </source>
</evidence>